<protein>
    <recommendedName>
        <fullName evidence="4">Iron transporter</fullName>
    </recommendedName>
</protein>
<keyword evidence="3" id="KW-1185">Reference proteome</keyword>
<organism evidence="2 3">
    <name type="scientific">Acetobacter suratthaniensis</name>
    <dbReference type="NCBI Taxonomy" id="1502841"/>
    <lineage>
        <taxon>Bacteria</taxon>
        <taxon>Pseudomonadati</taxon>
        <taxon>Pseudomonadota</taxon>
        <taxon>Alphaproteobacteria</taxon>
        <taxon>Acetobacterales</taxon>
        <taxon>Acetobacteraceae</taxon>
        <taxon>Acetobacter</taxon>
    </lineage>
</organism>
<accession>A0ABS3LN81</accession>
<proteinExistence type="predicted"/>
<evidence type="ECO:0008006" key="4">
    <source>
        <dbReference type="Google" id="ProtNLM"/>
    </source>
</evidence>
<feature type="transmembrane region" description="Helical" evidence="1">
    <location>
        <begin position="43"/>
        <end position="62"/>
    </location>
</feature>
<sequence>MIRYFHVFSRVILALCGGYFAASAILALFCRFLVVSGMNRSETVLLGEMMVFIVYLLLILWAFSAPKILPVCALLIMFVIISHGATILLGKV</sequence>
<comment type="caution">
    <text evidence="2">The sequence shown here is derived from an EMBL/GenBank/DDBJ whole genome shotgun (WGS) entry which is preliminary data.</text>
</comment>
<evidence type="ECO:0000256" key="1">
    <source>
        <dbReference type="SAM" id="Phobius"/>
    </source>
</evidence>
<feature type="transmembrane region" description="Helical" evidence="1">
    <location>
        <begin position="12"/>
        <end position="34"/>
    </location>
</feature>
<dbReference type="Proteomes" id="UP000664399">
    <property type="component" value="Unassembled WGS sequence"/>
</dbReference>
<dbReference type="EMBL" id="JAFVMG010000010">
    <property type="protein sequence ID" value="MBO1328839.1"/>
    <property type="molecule type" value="Genomic_DNA"/>
</dbReference>
<evidence type="ECO:0000313" key="3">
    <source>
        <dbReference type="Proteomes" id="UP000664399"/>
    </source>
</evidence>
<keyword evidence="1" id="KW-1133">Transmembrane helix</keyword>
<keyword evidence="1" id="KW-0472">Membrane</keyword>
<name>A0ABS3LN81_9PROT</name>
<gene>
    <name evidence="2" type="ORF">J2D75_10180</name>
</gene>
<feature type="transmembrane region" description="Helical" evidence="1">
    <location>
        <begin position="68"/>
        <end position="89"/>
    </location>
</feature>
<reference evidence="2 3" key="1">
    <citation type="submission" date="2021-03" db="EMBL/GenBank/DDBJ databases">
        <title>The complete genome sequence of Acetobacter suratthaniensis TBRC 1719.</title>
        <authorList>
            <person name="Charoenyingcharoen P."/>
            <person name="Yukphan P."/>
        </authorList>
    </citation>
    <scope>NUCLEOTIDE SEQUENCE [LARGE SCALE GENOMIC DNA]</scope>
    <source>
        <strain evidence="2 3">TBRC 1719</strain>
    </source>
</reference>
<evidence type="ECO:0000313" key="2">
    <source>
        <dbReference type="EMBL" id="MBO1328839.1"/>
    </source>
</evidence>
<keyword evidence="1" id="KW-0812">Transmembrane</keyword>
<dbReference type="RefSeq" id="WP_207854709.1">
    <property type="nucleotide sequence ID" value="NZ_JAFVMG010000010.1"/>
</dbReference>